<dbReference type="KEGG" id="many:MANY_38020"/>
<dbReference type="AlphaFoldDB" id="A0A6N4WCG1"/>
<dbReference type="InterPro" id="IPR036396">
    <property type="entry name" value="Cyt_P450_sf"/>
</dbReference>
<dbReference type="GO" id="GO:0020037">
    <property type="term" value="F:heme binding"/>
    <property type="evidence" value="ECO:0007669"/>
    <property type="project" value="InterPro"/>
</dbReference>
<comment type="similarity">
    <text evidence="1 7">Belongs to the cytochrome P450 family.</text>
</comment>
<keyword evidence="9" id="KW-1185">Reference proteome</keyword>
<dbReference type="PROSITE" id="PS00086">
    <property type="entry name" value="CYTOCHROME_P450"/>
    <property type="match status" value="1"/>
</dbReference>
<dbReference type="Proteomes" id="UP000467249">
    <property type="component" value="Chromosome"/>
</dbReference>
<dbReference type="PANTHER" id="PTHR46696">
    <property type="entry name" value="P450, PUTATIVE (EUROFUNG)-RELATED"/>
    <property type="match status" value="1"/>
</dbReference>
<organism evidence="8 9">
    <name type="scientific">Mycolicibacterium anyangense</name>
    <dbReference type="NCBI Taxonomy" id="1431246"/>
    <lineage>
        <taxon>Bacteria</taxon>
        <taxon>Bacillati</taxon>
        <taxon>Actinomycetota</taxon>
        <taxon>Actinomycetes</taxon>
        <taxon>Mycobacteriales</taxon>
        <taxon>Mycobacteriaceae</taxon>
        <taxon>Mycolicibacterium</taxon>
    </lineage>
</organism>
<keyword evidence="4 7" id="KW-0560">Oxidoreductase</keyword>
<evidence type="ECO:0000256" key="2">
    <source>
        <dbReference type="ARBA" id="ARBA00022617"/>
    </source>
</evidence>
<dbReference type="GO" id="GO:0005506">
    <property type="term" value="F:iron ion binding"/>
    <property type="evidence" value="ECO:0007669"/>
    <property type="project" value="InterPro"/>
</dbReference>
<sequence>MTNTDRPSPRLPWDAADPYPFYSRQREAGDVVWDDTAQAWLILGYHAAREALTGAQWTSDPRANPNASAGPLLNSTMIDANMLFTDGPDHDRLRTAVREVFSRSAVTGLHAGIESLCHDTVSAIPAHQTFDAMTHIARPLPAAVIGAWLGLDSDQGAALQEHSSTIISVLGGFATHEQLEHGVAASVALLAAMLPAAADRRTHPRDDLLSFLAADPNLTLDEVVITAILIAVAGHETTAHLIGTSLLRLLTPDNNGHHLAEPIDPTDPAVITELLRLDSPVQAIGRTATTDHTLAGIDIRCGQAVLVCVAAANRDPTIYPGPDVFQPGRPGPAPLTFGYGVHYCLGATLARMETTAALHSILQRHPTLEGPPTWRDTPAIRGPVTLPIRFNASSPAS</sequence>
<dbReference type="RefSeq" id="WP_163805616.1">
    <property type="nucleotide sequence ID" value="NZ_AP022620.1"/>
</dbReference>
<dbReference type="EMBL" id="AP022620">
    <property type="protein sequence ID" value="BBZ78465.1"/>
    <property type="molecule type" value="Genomic_DNA"/>
</dbReference>
<keyword evidence="3 7" id="KW-0479">Metal-binding</keyword>
<dbReference type="SUPFAM" id="SSF48264">
    <property type="entry name" value="Cytochrome P450"/>
    <property type="match status" value="1"/>
</dbReference>
<keyword evidence="6 7" id="KW-0503">Monooxygenase</keyword>
<evidence type="ECO:0000313" key="9">
    <source>
        <dbReference type="Proteomes" id="UP000467249"/>
    </source>
</evidence>
<protein>
    <submittedName>
        <fullName evidence="8">Putative cytochrome P450</fullName>
    </submittedName>
</protein>
<evidence type="ECO:0000256" key="5">
    <source>
        <dbReference type="ARBA" id="ARBA00023004"/>
    </source>
</evidence>
<dbReference type="PRINTS" id="PR00359">
    <property type="entry name" value="BP450"/>
</dbReference>
<accession>A0A6N4WCG1</accession>
<reference evidence="8 9" key="1">
    <citation type="journal article" date="2019" name="Emerg. Microbes Infect.">
        <title>Comprehensive subspecies identification of 175 nontuberculous mycobacteria species based on 7547 genomic profiles.</title>
        <authorList>
            <person name="Matsumoto Y."/>
            <person name="Kinjo T."/>
            <person name="Motooka D."/>
            <person name="Nabeya D."/>
            <person name="Jung N."/>
            <person name="Uechi K."/>
            <person name="Horii T."/>
            <person name="Iida T."/>
            <person name="Fujita J."/>
            <person name="Nakamura S."/>
        </authorList>
    </citation>
    <scope>NUCLEOTIDE SEQUENCE [LARGE SCALE GENOMIC DNA]</scope>
    <source>
        <strain evidence="8 9">JCM 30275</strain>
    </source>
</reference>
<dbReference type="InterPro" id="IPR001128">
    <property type="entry name" value="Cyt_P450"/>
</dbReference>
<dbReference type="Gene3D" id="1.10.630.10">
    <property type="entry name" value="Cytochrome P450"/>
    <property type="match status" value="1"/>
</dbReference>
<dbReference type="PANTHER" id="PTHR46696:SF1">
    <property type="entry name" value="CYTOCHROME P450 YJIB-RELATED"/>
    <property type="match status" value="1"/>
</dbReference>
<dbReference type="InterPro" id="IPR002397">
    <property type="entry name" value="Cyt_P450_B"/>
</dbReference>
<keyword evidence="2 7" id="KW-0349">Heme</keyword>
<dbReference type="GO" id="GO:0016705">
    <property type="term" value="F:oxidoreductase activity, acting on paired donors, with incorporation or reduction of molecular oxygen"/>
    <property type="evidence" value="ECO:0007669"/>
    <property type="project" value="InterPro"/>
</dbReference>
<proteinExistence type="inferred from homology"/>
<evidence type="ECO:0000256" key="4">
    <source>
        <dbReference type="ARBA" id="ARBA00023002"/>
    </source>
</evidence>
<evidence type="ECO:0000313" key="8">
    <source>
        <dbReference type="EMBL" id="BBZ78465.1"/>
    </source>
</evidence>
<dbReference type="InterPro" id="IPR017972">
    <property type="entry name" value="Cyt_P450_CS"/>
</dbReference>
<evidence type="ECO:0000256" key="7">
    <source>
        <dbReference type="RuleBase" id="RU000461"/>
    </source>
</evidence>
<evidence type="ECO:0000256" key="3">
    <source>
        <dbReference type="ARBA" id="ARBA00022723"/>
    </source>
</evidence>
<dbReference type="PRINTS" id="PR00385">
    <property type="entry name" value="P450"/>
</dbReference>
<dbReference type="GO" id="GO:0004497">
    <property type="term" value="F:monooxygenase activity"/>
    <property type="evidence" value="ECO:0007669"/>
    <property type="project" value="UniProtKB-KW"/>
</dbReference>
<dbReference type="Pfam" id="PF00067">
    <property type="entry name" value="p450"/>
    <property type="match status" value="1"/>
</dbReference>
<evidence type="ECO:0000256" key="1">
    <source>
        <dbReference type="ARBA" id="ARBA00010617"/>
    </source>
</evidence>
<gene>
    <name evidence="8" type="ORF">MANY_38020</name>
</gene>
<name>A0A6N4WCG1_9MYCO</name>
<evidence type="ECO:0000256" key="6">
    <source>
        <dbReference type="ARBA" id="ARBA00023033"/>
    </source>
</evidence>
<keyword evidence="5 7" id="KW-0408">Iron</keyword>